<dbReference type="SMART" id="SM00916">
    <property type="entry name" value="L51_S25_CI-B8"/>
    <property type="match status" value="1"/>
</dbReference>
<dbReference type="SUPFAM" id="SSF52833">
    <property type="entry name" value="Thioredoxin-like"/>
    <property type="match status" value="1"/>
</dbReference>
<comment type="caution">
    <text evidence="8">The sequence shown here is derived from an EMBL/GenBank/DDBJ whole genome shotgun (WGS) entry which is preliminary data.</text>
</comment>
<dbReference type="Gene3D" id="3.40.30.10">
    <property type="entry name" value="Glutaredoxin"/>
    <property type="match status" value="1"/>
</dbReference>
<keyword evidence="3" id="KW-0689">Ribosomal protein</keyword>
<evidence type="ECO:0000313" key="8">
    <source>
        <dbReference type="EMBL" id="GFH31454.1"/>
    </source>
</evidence>
<comment type="subcellular location">
    <subcellularLocation>
        <location evidence="1">Mitochondrion</location>
    </subcellularLocation>
</comment>
<keyword evidence="9" id="KW-1185">Reference proteome</keyword>
<dbReference type="Proteomes" id="UP000485058">
    <property type="component" value="Unassembled WGS sequence"/>
</dbReference>
<dbReference type="PANTHER" id="PTHR21396">
    <property type="entry name" value="39S RIBOSOMAL PROTEIN L43"/>
    <property type="match status" value="1"/>
</dbReference>
<dbReference type="InterPro" id="IPR036249">
    <property type="entry name" value="Thioredoxin-like_sf"/>
</dbReference>
<dbReference type="InterPro" id="IPR007741">
    <property type="entry name" value="Ribosomal_mL43/mS25/NADH_DH"/>
</dbReference>
<name>A0A6A0AHF0_HAELA</name>
<protein>
    <recommendedName>
        <fullName evidence="6">Large ribosomal subunit protein mL43</fullName>
    </recommendedName>
</protein>
<dbReference type="AlphaFoldDB" id="A0A6A0AHF0"/>
<dbReference type="GO" id="GO:0003735">
    <property type="term" value="F:structural constituent of ribosome"/>
    <property type="evidence" value="ECO:0007669"/>
    <property type="project" value="InterPro"/>
</dbReference>
<evidence type="ECO:0000256" key="6">
    <source>
        <dbReference type="ARBA" id="ARBA00035188"/>
    </source>
</evidence>
<evidence type="ECO:0000256" key="1">
    <source>
        <dbReference type="ARBA" id="ARBA00004173"/>
    </source>
</evidence>
<keyword evidence="4" id="KW-0496">Mitochondrion</keyword>
<evidence type="ECO:0000256" key="5">
    <source>
        <dbReference type="ARBA" id="ARBA00023274"/>
    </source>
</evidence>
<gene>
    <name evidence="8" type="ORF">HaLaN_30510</name>
</gene>
<evidence type="ECO:0000256" key="2">
    <source>
        <dbReference type="ARBA" id="ARBA00006073"/>
    </source>
</evidence>
<dbReference type="InterPro" id="IPR039927">
    <property type="entry name" value="Ribosomal_mL43"/>
</dbReference>
<feature type="domain" description="Ribosomal protein/NADH dehydrogenase" evidence="7">
    <location>
        <begin position="18"/>
        <end position="90"/>
    </location>
</feature>
<dbReference type="GO" id="GO:0032543">
    <property type="term" value="P:mitochondrial translation"/>
    <property type="evidence" value="ECO:0007669"/>
    <property type="project" value="InterPro"/>
</dbReference>
<dbReference type="PANTHER" id="PTHR21396:SF2">
    <property type="entry name" value="LARGE RIBOSOMAL SUBUNIT PROTEIN ML43"/>
    <property type="match status" value="1"/>
</dbReference>
<evidence type="ECO:0000259" key="7">
    <source>
        <dbReference type="SMART" id="SM00916"/>
    </source>
</evidence>
<evidence type="ECO:0000256" key="4">
    <source>
        <dbReference type="ARBA" id="ARBA00023128"/>
    </source>
</evidence>
<feature type="non-terminal residue" evidence="8">
    <location>
        <position position="1"/>
    </location>
</feature>
<evidence type="ECO:0000256" key="3">
    <source>
        <dbReference type="ARBA" id="ARBA00022980"/>
    </source>
</evidence>
<evidence type="ECO:0000313" key="9">
    <source>
        <dbReference type="Proteomes" id="UP000485058"/>
    </source>
</evidence>
<sequence length="94" mass="11035">MAKYGVWMLERLLLRYSRTDGSSRGMRVFVEELLPELRQSHPELLFPIHTARGHPFLVAYYRNGRCKPVCVRNLDPAAIQDHVYWLRNSHGRGQ</sequence>
<reference evidence="8 9" key="1">
    <citation type="submission" date="2020-02" db="EMBL/GenBank/DDBJ databases">
        <title>Draft genome sequence of Haematococcus lacustris strain NIES-144.</title>
        <authorList>
            <person name="Morimoto D."/>
            <person name="Nakagawa S."/>
            <person name="Yoshida T."/>
            <person name="Sawayama S."/>
        </authorList>
    </citation>
    <scope>NUCLEOTIDE SEQUENCE [LARGE SCALE GENOMIC DNA]</scope>
    <source>
        <strain evidence="8 9">NIES-144</strain>
    </source>
</reference>
<dbReference type="EMBL" id="BLLF01005642">
    <property type="protein sequence ID" value="GFH31454.1"/>
    <property type="molecule type" value="Genomic_DNA"/>
</dbReference>
<comment type="similarity">
    <text evidence="2">Belongs to the mitochondrion-specific ribosomal protein mL43 family.</text>
</comment>
<dbReference type="Pfam" id="PF05047">
    <property type="entry name" value="L51_S25_CI-B8"/>
    <property type="match status" value="1"/>
</dbReference>
<accession>A0A6A0AHF0</accession>
<feature type="non-terminal residue" evidence="8">
    <location>
        <position position="94"/>
    </location>
</feature>
<proteinExistence type="inferred from homology"/>
<keyword evidence="5" id="KW-0687">Ribonucleoprotein</keyword>
<organism evidence="8 9">
    <name type="scientific">Haematococcus lacustris</name>
    <name type="common">Green alga</name>
    <name type="synonym">Haematococcus pluvialis</name>
    <dbReference type="NCBI Taxonomy" id="44745"/>
    <lineage>
        <taxon>Eukaryota</taxon>
        <taxon>Viridiplantae</taxon>
        <taxon>Chlorophyta</taxon>
        <taxon>core chlorophytes</taxon>
        <taxon>Chlorophyceae</taxon>
        <taxon>CS clade</taxon>
        <taxon>Chlamydomonadales</taxon>
        <taxon>Haematococcaceae</taxon>
        <taxon>Haematococcus</taxon>
    </lineage>
</organism>
<dbReference type="GO" id="GO:0005762">
    <property type="term" value="C:mitochondrial large ribosomal subunit"/>
    <property type="evidence" value="ECO:0007669"/>
    <property type="project" value="TreeGrafter"/>
</dbReference>